<organism evidence="1 2">
    <name type="scientific">Nocardioides abyssi</name>
    <dbReference type="NCBI Taxonomy" id="3058370"/>
    <lineage>
        <taxon>Bacteria</taxon>
        <taxon>Bacillati</taxon>
        <taxon>Actinomycetota</taxon>
        <taxon>Actinomycetes</taxon>
        <taxon>Propionibacteriales</taxon>
        <taxon>Nocardioidaceae</taxon>
        <taxon>Nocardioides</taxon>
    </lineage>
</organism>
<accession>A0ABT8F0B5</accession>
<keyword evidence="2" id="KW-1185">Reference proteome</keyword>
<gene>
    <name evidence="1" type="ORF">QWY29_20390</name>
</gene>
<dbReference type="InterPro" id="IPR027390">
    <property type="entry name" value="Endoglucanase_F_dom3"/>
</dbReference>
<reference evidence="1" key="1">
    <citation type="submission" date="2023-06" db="EMBL/GenBank/DDBJ databases">
        <title>Draft genome sequence of Nocardioides sp. SOB72.</title>
        <authorList>
            <person name="Zhang G."/>
        </authorList>
    </citation>
    <scope>NUCLEOTIDE SEQUENCE</scope>
    <source>
        <strain evidence="1">SOB72</strain>
    </source>
</reference>
<comment type="caution">
    <text evidence="1">The sequence shown here is derived from an EMBL/GenBank/DDBJ whole genome shotgun (WGS) entry which is preliminary data.</text>
</comment>
<dbReference type="Pfam" id="PF02011">
    <property type="entry name" value="Glyco_hydro_48"/>
    <property type="match status" value="1"/>
</dbReference>
<dbReference type="Proteomes" id="UP001168537">
    <property type="component" value="Unassembled WGS sequence"/>
</dbReference>
<protein>
    <submittedName>
        <fullName evidence="1">Glycoside hydrolase family 48 protein</fullName>
    </submittedName>
</protein>
<dbReference type="GO" id="GO:0016787">
    <property type="term" value="F:hydrolase activity"/>
    <property type="evidence" value="ECO:0007669"/>
    <property type="project" value="UniProtKB-KW"/>
</dbReference>
<proteinExistence type="predicted"/>
<dbReference type="InterPro" id="IPR000556">
    <property type="entry name" value="Glyco_hydro_48F"/>
</dbReference>
<evidence type="ECO:0000313" key="2">
    <source>
        <dbReference type="Proteomes" id="UP001168537"/>
    </source>
</evidence>
<feature type="non-terminal residue" evidence="1">
    <location>
        <position position="92"/>
    </location>
</feature>
<keyword evidence="1" id="KW-0378">Hydrolase</keyword>
<dbReference type="EMBL" id="JAUHJR010000174">
    <property type="protein sequence ID" value="MDN4163728.1"/>
    <property type="molecule type" value="Genomic_DNA"/>
</dbReference>
<dbReference type="InterPro" id="IPR008928">
    <property type="entry name" value="6-hairpin_glycosidase_sf"/>
</dbReference>
<name>A0ABT8F0B5_9ACTN</name>
<sequence>GIGSSIARALSYYAAKSGTAQAKETAKQLLDVIWANHKDDKGLYVRTELSAFTAVKTEVYIPVNGWSGTYPNGDQINDSSTFLDIRSWYKND</sequence>
<dbReference type="Gene3D" id="4.10.870.10">
    <property type="entry name" value="Endo-1,4-beta-glucanase f. Domain 3"/>
    <property type="match status" value="1"/>
</dbReference>
<evidence type="ECO:0000313" key="1">
    <source>
        <dbReference type="EMBL" id="MDN4163728.1"/>
    </source>
</evidence>
<feature type="non-terminal residue" evidence="1">
    <location>
        <position position="1"/>
    </location>
</feature>
<dbReference type="RefSeq" id="WP_300963048.1">
    <property type="nucleotide sequence ID" value="NZ_JAUHJR010000174.1"/>
</dbReference>
<dbReference type="SUPFAM" id="SSF48208">
    <property type="entry name" value="Six-hairpin glycosidases"/>
    <property type="match status" value="1"/>
</dbReference>